<dbReference type="AlphaFoldDB" id="A0A1V9ZSZ4"/>
<dbReference type="Gene3D" id="2.60.120.10">
    <property type="entry name" value="Jelly Rolls"/>
    <property type="match status" value="1"/>
</dbReference>
<dbReference type="InterPro" id="IPR003347">
    <property type="entry name" value="JmjC_dom"/>
</dbReference>
<reference evidence="2 3" key="1">
    <citation type="journal article" date="2014" name="Genome Biol. Evol.">
        <title>The secreted proteins of Achlya hypogyna and Thraustotheca clavata identify the ancestral oomycete secretome and reveal gene acquisitions by horizontal gene transfer.</title>
        <authorList>
            <person name="Misner I."/>
            <person name="Blouin N."/>
            <person name="Leonard G."/>
            <person name="Richards T.A."/>
            <person name="Lane C.E."/>
        </authorList>
    </citation>
    <scope>NUCLEOTIDE SEQUENCE [LARGE SCALE GENOMIC DNA]</scope>
    <source>
        <strain evidence="2 3">ATCC 48635</strain>
    </source>
</reference>
<comment type="caution">
    <text evidence="2">The sequence shown here is derived from an EMBL/GenBank/DDBJ whole genome shotgun (WGS) entry which is preliminary data.</text>
</comment>
<keyword evidence="3" id="KW-1185">Reference proteome</keyword>
<name>A0A1V9ZSZ4_ACHHY</name>
<evidence type="ECO:0000259" key="1">
    <source>
        <dbReference type="PROSITE" id="PS51184"/>
    </source>
</evidence>
<dbReference type="PANTHER" id="PTHR12461">
    <property type="entry name" value="HYPOXIA-INDUCIBLE FACTOR 1 ALPHA INHIBITOR-RELATED"/>
    <property type="match status" value="1"/>
</dbReference>
<dbReference type="SMART" id="SM00558">
    <property type="entry name" value="JmjC"/>
    <property type="match status" value="1"/>
</dbReference>
<gene>
    <name evidence="2" type="ORF">ACHHYP_01804</name>
</gene>
<dbReference type="OrthoDB" id="415358at2759"/>
<accession>A0A1V9ZSZ4</accession>
<protein>
    <recommendedName>
        <fullName evidence="1">JmjC domain-containing protein</fullName>
    </recommendedName>
</protein>
<sequence>METVFAQLSEDAKDFWAPRSVARIPPPSPLVFYRDYVSKNIPVIITGGIDHWPAMRKWTDDYLLQTIGNKTVTVDVTPSGYGDAVLALDATTKVFVQPEERDVTFREFHTLYHDAAFDGIPYLSHQNDSLRDQFPQLVGDVDAAIGFAAEAFGNTPEAVNLWIGDERAVSTMHKDHYENMYCVVRGRKHFTLLPPSDVAFLHETTYPTTRYVHESRTARFDAAALRPSTHPSWFVHVPVEAAESTPWIPVDPLNVDAAQFPNAKHIAPLEVVLEAGEMLYLPSLWYHRATQLCDTVAVNYWHDMEFDAKYVYFNFVHGVATAAKELRLKTHSLSCLAPARVHQAVAAARGPAPRTPPVPAESLLGAVRSASAVEPAWNTTPPAPTRILKHQLLCRSLPPSAAAQALAPSQTPLCLRKGEAPKATKASLLALRRQVEMRLAQDRNEERREANEWWWPPA</sequence>
<organism evidence="2 3">
    <name type="scientific">Achlya hypogyna</name>
    <name type="common">Oomycete</name>
    <name type="synonym">Protoachlya hypogyna</name>
    <dbReference type="NCBI Taxonomy" id="1202772"/>
    <lineage>
        <taxon>Eukaryota</taxon>
        <taxon>Sar</taxon>
        <taxon>Stramenopiles</taxon>
        <taxon>Oomycota</taxon>
        <taxon>Saprolegniomycetes</taxon>
        <taxon>Saprolegniales</taxon>
        <taxon>Achlyaceae</taxon>
        <taxon>Achlya</taxon>
    </lineage>
</organism>
<feature type="domain" description="JmjC" evidence="1">
    <location>
        <begin position="123"/>
        <end position="317"/>
    </location>
</feature>
<dbReference type="EMBL" id="JNBR01000014">
    <property type="protein sequence ID" value="OQS01127.1"/>
    <property type="molecule type" value="Genomic_DNA"/>
</dbReference>
<evidence type="ECO:0000313" key="3">
    <source>
        <dbReference type="Proteomes" id="UP000243579"/>
    </source>
</evidence>
<dbReference type="SUPFAM" id="SSF51197">
    <property type="entry name" value="Clavaminate synthase-like"/>
    <property type="match status" value="1"/>
</dbReference>
<dbReference type="InterPro" id="IPR041667">
    <property type="entry name" value="Cupin_8"/>
</dbReference>
<evidence type="ECO:0000313" key="2">
    <source>
        <dbReference type="EMBL" id="OQS01127.1"/>
    </source>
</evidence>
<dbReference type="InterPro" id="IPR014710">
    <property type="entry name" value="RmlC-like_jellyroll"/>
</dbReference>
<dbReference type="Pfam" id="PF13621">
    <property type="entry name" value="Cupin_8"/>
    <property type="match status" value="1"/>
</dbReference>
<proteinExistence type="predicted"/>
<dbReference type="Proteomes" id="UP000243579">
    <property type="component" value="Unassembled WGS sequence"/>
</dbReference>
<dbReference type="PANTHER" id="PTHR12461:SF99">
    <property type="entry name" value="BIFUNCTIONAL PEPTIDASE AND (3S)-LYSYL HYDROXYLASE JMJD7"/>
    <property type="match status" value="1"/>
</dbReference>
<dbReference type="PROSITE" id="PS51184">
    <property type="entry name" value="JMJC"/>
    <property type="match status" value="1"/>
</dbReference>